<dbReference type="RefSeq" id="WP_191740041.1">
    <property type="nucleotide sequence ID" value="NZ_JACSQB010000061.1"/>
</dbReference>
<evidence type="ECO:0000313" key="3">
    <source>
        <dbReference type="EMBL" id="MBD8047068.1"/>
    </source>
</evidence>
<dbReference type="PANTHER" id="PTHR30032:SF8">
    <property type="entry name" value="GERMINATION-SPECIFIC N-ACETYLMURAMOYL-L-ALANINE AMIDASE"/>
    <property type="match status" value="1"/>
</dbReference>
<feature type="signal peptide" evidence="1">
    <location>
        <begin position="1"/>
        <end position="31"/>
    </location>
</feature>
<keyword evidence="4" id="KW-1185">Reference proteome</keyword>
<keyword evidence="1" id="KW-0732">Signal</keyword>
<accession>A0ABR8YS36</accession>
<proteinExistence type="predicted"/>
<feature type="domain" description="Bacterial Ig-like" evidence="2">
    <location>
        <begin position="418"/>
        <end position="473"/>
    </location>
</feature>
<feature type="chain" id="PRO_5045754564" evidence="1">
    <location>
        <begin position="32"/>
        <end position="494"/>
    </location>
</feature>
<reference evidence="3 4" key="1">
    <citation type="submission" date="2020-08" db="EMBL/GenBank/DDBJ databases">
        <title>A Genomic Blueprint of the Chicken Gut Microbiome.</title>
        <authorList>
            <person name="Gilroy R."/>
            <person name="Ravi A."/>
            <person name="Getino M."/>
            <person name="Pursley I."/>
            <person name="Horton D.L."/>
            <person name="Alikhan N.-F."/>
            <person name="Baker D."/>
            <person name="Gharbi K."/>
            <person name="Hall N."/>
            <person name="Watson M."/>
            <person name="Adriaenssens E.M."/>
            <person name="Foster-Nyarko E."/>
            <person name="Jarju S."/>
            <person name="Secka A."/>
            <person name="Antonio M."/>
            <person name="Oren A."/>
            <person name="Chaudhuri R."/>
            <person name="La Ragione R.M."/>
            <person name="Hildebrand F."/>
            <person name="Pallen M.J."/>
        </authorList>
    </citation>
    <scope>NUCLEOTIDE SEQUENCE [LARGE SCALE GENOMIC DNA]</scope>
    <source>
        <strain evidence="3 4">N37</strain>
    </source>
</reference>
<feature type="domain" description="Bacterial Ig-like" evidence="2">
    <location>
        <begin position="346"/>
        <end position="399"/>
    </location>
</feature>
<gene>
    <name evidence="3" type="ORF">H9637_08460</name>
</gene>
<protein>
    <submittedName>
        <fullName evidence="3">Cell wall-binding repeat-containing protein</fullName>
    </submittedName>
</protein>
<dbReference type="InterPro" id="IPR007253">
    <property type="entry name" value="Cell_wall-bd_2"/>
</dbReference>
<dbReference type="PANTHER" id="PTHR30032">
    <property type="entry name" value="N-ACETYLMURAMOYL-L-ALANINE AMIDASE-RELATED"/>
    <property type="match status" value="1"/>
</dbReference>
<evidence type="ECO:0000259" key="2">
    <source>
        <dbReference type="Pfam" id="PF07532"/>
    </source>
</evidence>
<sequence length="494" mass="53835">MVKNRNVKLLVALTMGALISTTLFNGISAYANNIEEDIPVITNRLPSDDKGDRYDTAIAISKNGWSDGASTVVLVTGSDYPDALSATPLAKKYNAPILLTKTNEIPTKVIEEIKRLKANKIIIVGGNGVISDKVEEEVKSIVKNVDRITGNDRYDTAVNVAKILGVENGVAVAYGLNYSDALSMAPLAADLSIPILLTRTDEVNEKVEQFIKDKNIPVSYVVGGEGVISNSVMNEFKNSKRISGANRYETNVEILKYFTSQLNYDKAYVATGMNYPDALAGSALAAKTSSPLILTNNSVIEKSTLEHAKLQMSKEIYALGGSSIVGDNVLQELKTVMGYGRVSHIDTQTVEAKHKSKFELPKRVLATLEDGRKKEVTVEWVNNIADTSVVGTKAYEGSAMGKTFSLNVKVVPYIEKFNDLNVVIGRGDEYTFPTTIKGVMSDGTSKDFKVSWENTSIDSNTLGNYNFIGIVEGEDKQVKLTVTVKEVFKVIDIR</sequence>
<dbReference type="InterPro" id="IPR011081">
    <property type="entry name" value="Big_4"/>
</dbReference>
<dbReference type="Pfam" id="PF07532">
    <property type="entry name" value="Big_4"/>
    <property type="match status" value="2"/>
</dbReference>
<evidence type="ECO:0000313" key="4">
    <source>
        <dbReference type="Proteomes" id="UP000627166"/>
    </source>
</evidence>
<comment type="caution">
    <text evidence="3">The sequence shown here is derived from an EMBL/GenBank/DDBJ whole genome shotgun (WGS) entry which is preliminary data.</text>
</comment>
<dbReference type="Gene3D" id="3.40.50.12090">
    <property type="match status" value="2"/>
</dbReference>
<organism evidence="3 4">
    <name type="scientific">Clostridium faecium</name>
    <dbReference type="NCBI Taxonomy" id="2762223"/>
    <lineage>
        <taxon>Bacteria</taxon>
        <taxon>Bacillati</taxon>
        <taxon>Bacillota</taxon>
        <taxon>Clostridia</taxon>
        <taxon>Eubacteriales</taxon>
        <taxon>Clostridiaceae</taxon>
        <taxon>Clostridium</taxon>
    </lineage>
</organism>
<evidence type="ECO:0000256" key="1">
    <source>
        <dbReference type="SAM" id="SignalP"/>
    </source>
</evidence>
<dbReference type="Pfam" id="PF04122">
    <property type="entry name" value="CW_binding_2"/>
    <property type="match status" value="3"/>
</dbReference>
<dbReference type="Proteomes" id="UP000627166">
    <property type="component" value="Unassembled WGS sequence"/>
</dbReference>
<dbReference type="InterPro" id="IPR051922">
    <property type="entry name" value="Bact_Sporulation_Assoc"/>
</dbReference>
<name>A0ABR8YS36_9CLOT</name>
<dbReference type="EMBL" id="JACSQB010000061">
    <property type="protein sequence ID" value="MBD8047068.1"/>
    <property type="molecule type" value="Genomic_DNA"/>
</dbReference>